<evidence type="ECO:0000259" key="1">
    <source>
        <dbReference type="Pfam" id="PF00117"/>
    </source>
</evidence>
<dbReference type="AlphaFoldDB" id="A0A841DM20"/>
<dbReference type="Proteomes" id="UP000558997">
    <property type="component" value="Unassembled WGS sequence"/>
</dbReference>
<dbReference type="SUPFAM" id="SSF52317">
    <property type="entry name" value="Class I glutamine amidotransferase-like"/>
    <property type="match status" value="1"/>
</dbReference>
<dbReference type="CDD" id="cd01741">
    <property type="entry name" value="GATase1_1"/>
    <property type="match status" value="1"/>
</dbReference>
<evidence type="ECO:0000313" key="3">
    <source>
        <dbReference type="Proteomes" id="UP000558997"/>
    </source>
</evidence>
<dbReference type="PROSITE" id="PS51273">
    <property type="entry name" value="GATASE_TYPE_1"/>
    <property type="match status" value="1"/>
</dbReference>
<dbReference type="Gene3D" id="3.40.50.880">
    <property type="match status" value="1"/>
</dbReference>
<dbReference type="RefSeq" id="WP_184833573.1">
    <property type="nucleotide sequence ID" value="NZ_BAAAVN010000001.1"/>
</dbReference>
<dbReference type="PANTHER" id="PTHR42695">
    <property type="entry name" value="GLUTAMINE AMIDOTRANSFERASE YLR126C-RELATED"/>
    <property type="match status" value="1"/>
</dbReference>
<reference evidence="2 3" key="1">
    <citation type="submission" date="2020-08" db="EMBL/GenBank/DDBJ databases">
        <title>Sequencing the genomes of 1000 actinobacteria strains.</title>
        <authorList>
            <person name="Klenk H.-P."/>
        </authorList>
    </citation>
    <scope>NUCLEOTIDE SEQUENCE [LARGE SCALE GENOMIC DNA]</scope>
    <source>
        <strain evidence="2 3">DSM 17294</strain>
    </source>
</reference>
<feature type="domain" description="Glutamine amidotransferase" evidence="1">
    <location>
        <begin position="45"/>
        <end position="183"/>
    </location>
</feature>
<dbReference type="InterPro" id="IPR044992">
    <property type="entry name" value="ChyE-like"/>
</dbReference>
<comment type="caution">
    <text evidence="2">The sequence shown here is derived from an EMBL/GenBank/DDBJ whole genome shotgun (WGS) entry which is preliminary data.</text>
</comment>
<evidence type="ECO:0000313" key="2">
    <source>
        <dbReference type="EMBL" id="MBB5978921.1"/>
    </source>
</evidence>
<dbReference type="EMBL" id="JACHNF010000001">
    <property type="protein sequence ID" value="MBB5978921.1"/>
    <property type="molecule type" value="Genomic_DNA"/>
</dbReference>
<dbReference type="InterPro" id="IPR017926">
    <property type="entry name" value="GATASE"/>
</dbReference>
<accession>A0A841DM20</accession>
<sequence length="230" mass="25178">MTTVLIVENDKDSGPGRLLDWLDERGIAPVVVRAWDGEPVPATVDGHAALILLGGGMLPDEDERSPWLPAERALLRNAHGQVPVLGICLGGQLLAHTFGGEVRGKHGLPEKGVTELTVLPAAADDELLAGLPPTVRAVESHQDQITRLPADAVLLMSSERCTNQMLRIGRSWGTQFHPEVTAERVRRWEPERLRSLGFVPEQVAADAEQYAAELDKTWSAVFHRFLDLLD</sequence>
<proteinExistence type="predicted"/>
<dbReference type="GO" id="GO:0005829">
    <property type="term" value="C:cytosol"/>
    <property type="evidence" value="ECO:0007669"/>
    <property type="project" value="TreeGrafter"/>
</dbReference>
<name>A0A841DM20_9ACTN</name>
<keyword evidence="3" id="KW-1185">Reference proteome</keyword>
<keyword evidence="2" id="KW-0808">Transferase</keyword>
<organism evidence="2 3">
    <name type="scientific">Kribbella solani</name>
    <dbReference type="NCBI Taxonomy" id="236067"/>
    <lineage>
        <taxon>Bacteria</taxon>
        <taxon>Bacillati</taxon>
        <taxon>Actinomycetota</taxon>
        <taxon>Actinomycetes</taxon>
        <taxon>Propionibacteriales</taxon>
        <taxon>Kribbellaceae</taxon>
        <taxon>Kribbella</taxon>
    </lineage>
</organism>
<protein>
    <submittedName>
        <fullName evidence="2">GMP synthase-like glutamine amidotransferase</fullName>
    </submittedName>
</protein>
<dbReference type="InterPro" id="IPR029062">
    <property type="entry name" value="Class_I_gatase-like"/>
</dbReference>
<gene>
    <name evidence="2" type="ORF">HDA44_002262</name>
</gene>
<dbReference type="GO" id="GO:0016740">
    <property type="term" value="F:transferase activity"/>
    <property type="evidence" value="ECO:0007669"/>
    <property type="project" value="UniProtKB-KW"/>
</dbReference>
<keyword evidence="2" id="KW-0315">Glutamine amidotransferase</keyword>
<dbReference type="Pfam" id="PF00117">
    <property type="entry name" value="GATase"/>
    <property type="match status" value="1"/>
</dbReference>
<dbReference type="PANTHER" id="PTHR42695:SF5">
    <property type="entry name" value="GLUTAMINE AMIDOTRANSFERASE YLR126C-RELATED"/>
    <property type="match status" value="1"/>
</dbReference>